<sequence>MRRQFISFPVADFQRTKLQMLSWANQFNICCFLDNQQYHLPHHSYECMAAAGSVQSLVTAAGSAFEQLQQLYEQNRDWLFGHLSYDLKNETEGLASNNTDHIGFPDLCFFIPEVILQLSERELVIGTFDGRHETIFHEICAIEPPTEFDQQLPTPINSRISKEEYIHIIQQLQQHILRGDCYEINFCQEFFAEQITIDPLQVYCSLSNTSPNPFAAYYKTGERYLLCASPERYLKKEGDRIFSQPIKGTSQRNLQDAGEDVKNKEHLYHSAKDRSENVMIVDLVRNDLSKICEEASVQVEELFGIYSFPQVHQMISTISGRLRKDIHFIEAVKATFPMGSMTGAPKKRVMELIEQYEQTRRGIFSGAVGYITPEGDFDFNVVIRSIMYNAANKYLSFQAGSAITFYSDPEKEYEECLLKAVAIKKVLGGIG</sequence>
<dbReference type="OrthoDB" id="9803598at2"/>
<dbReference type="Pfam" id="PF00425">
    <property type="entry name" value="Chorismate_bind"/>
    <property type="match status" value="1"/>
</dbReference>
<feature type="domain" description="Chorismate-utilising enzyme C-terminal" evidence="1">
    <location>
        <begin position="162"/>
        <end position="419"/>
    </location>
</feature>
<dbReference type="GO" id="GO:0046820">
    <property type="term" value="F:4-amino-4-deoxychorismate synthase activity"/>
    <property type="evidence" value="ECO:0007669"/>
    <property type="project" value="TreeGrafter"/>
</dbReference>
<protein>
    <submittedName>
        <fullName evidence="2">Anthranilate synthase component I family protein</fullName>
    </submittedName>
</protein>
<comment type="caution">
    <text evidence="2">The sequence shown here is derived from an EMBL/GenBank/DDBJ whole genome shotgun (WGS) entry which is preliminary data.</text>
</comment>
<dbReference type="PANTHER" id="PTHR11236:SF18">
    <property type="entry name" value="AMINODEOXYCHORISMATE SYNTHASE"/>
    <property type="match status" value="1"/>
</dbReference>
<dbReference type="PRINTS" id="PR00095">
    <property type="entry name" value="ANTSNTHASEI"/>
</dbReference>
<dbReference type="InterPro" id="IPR015890">
    <property type="entry name" value="Chorismate_C"/>
</dbReference>
<dbReference type="GO" id="GO:0005737">
    <property type="term" value="C:cytoplasm"/>
    <property type="evidence" value="ECO:0007669"/>
    <property type="project" value="TreeGrafter"/>
</dbReference>
<dbReference type="PANTHER" id="PTHR11236">
    <property type="entry name" value="AMINOBENZOATE/ANTHRANILATE SYNTHASE"/>
    <property type="match status" value="1"/>
</dbReference>
<reference evidence="2 3" key="1">
    <citation type="submission" date="2019-04" db="EMBL/GenBank/DDBJ databases">
        <title>Niastella caeni sp. nov., isolated from activated sludge.</title>
        <authorList>
            <person name="Sheng M."/>
        </authorList>
    </citation>
    <scope>NUCLEOTIDE SEQUENCE [LARGE SCALE GENOMIC DNA]</scope>
    <source>
        <strain evidence="2 3">HX-2-15</strain>
    </source>
</reference>
<dbReference type="InterPro" id="IPR005801">
    <property type="entry name" value="ADC_synthase"/>
</dbReference>
<keyword evidence="3" id="KW-1185">Reference proteome</keyword>
<gene>
    <name evidence="2" type="ORF">FAM09_25815</name>
</gene>
<evidence type="ECO:0000313" key="3">
    <source>
        <dbReference type="Proteomes" id="UP000306918"/>
    </source>
</evidence>
<accession>A0A4V4GZQ4</accession>
<dbReference type="SUPFAM" id="SSF56322">
    <property type="entry name" value="ADC synthase"/>
    <property type="match status" value="1"/>
</dbReference>
<dbReference type="AlphaFoldDB" id="A0A4V4GZQ4"/>
<name>A0A4V4GZQ4_9BACT</name>
<proteinExistence type="predicted"/>
<dbReference type="InterPro" id="IPR019999">
    <property type="entry name" value="Anth_synth_I-like"/>
</dbReference>
<dbReference type="Proteomes" id="UP000306918">
    <property type="component" value="Unassembled WGS sequence"/>
</dbReference>
<evidence type="ECO:0000259" key="1">
    <source>
        <dbReference type="Pfam" id="PF00425"/>
    </source>
</evidence>
<dbReference type="Gene3D" id="3.60.120.10">
    <property type="entry name" value="Anthranilate synthase"/>
    <property type="match status" value="1"/>
</dbReference>
<dbReference type="EMBL" id="STFF01000009">
    <property type="protein sequence ID" value="THU33566.1"/>
    <property type="molecule type" value="Genomic_DNA"/>
</dbReference>
<dbReference type="GO" id="GO:0000162">
    <property type="term" value="P:L-tryptophan biosynthetic process"/>
    <property type="evidence" value="ECO:0007669"/>
    <property type="project" value="TreeGrafter"/>
</dbReference>
<dbReference type="RefSeq" id="WP_136580054.1">
    <property type="nucleotide sequence ID" value="NZ_STFF01000009.1"/>
</dbReference>
<dbReference type="GO" id="GO:0008153">
    <property type="term" value="P:4-aminobenzoate biosynthetic process"/>
    <property type="evidence" value="ECO:0007669"/>
    <property type="project" value="TreeGrafter"/>
</dbReference>
<evidence type="ECO:0000313" key="2">
    <source>
        <dbReference type="EMBL" id="THU33566.1"/>
    </source>
</evidence>
<organism evidence="2 3">
    <name type="scientific">Niastella caeni</name>
    <dbReference type="NCBI Taxonomy" id="2569763"/>
    <lineage>
        <taxon>Bacteria</taxon>
        <taxon>Pseudomonadati</taxon>
        <taxon>Bacteroidota</taxon>
        <taxon>Chitinophagia</taxon>
        <taxon>Chitinophagales</taxon>
        <taxon>Chitinophagaceae</taxon>
        <taxon>Niastella</taxon>
    </lineage>
</organism>